<protein>
    <recommendedName>
        <fullName evidence="1">DUF5641 domain-containing protein</fullName>
    </recommendedName>
</protein>
<dbReference type="OrthoDB" id="7549211at2759"/>
<accession>A0A026X1P6</accession>
<dbReference type="Proteomes" id="UP000053097">
    <property type="component" value="Unassembled WGS sequence"/>
</dbReference>
<dbReference type="STRING" id="2015173.A0A026X1P6"/>
<name>A0A026X1P6_OOCBI</name>
<evidence type="ECO:0000259" key="1">
    <source>
        <dbReference type="Pfam" id="PF18701"/>
    </source>
</evidence>
<sequence length="95" mass="11110">MLQRITQNFWNRWNKEYLTSLQGRTKWTTEQINLAIDDIVLLQDNNAPPLKWKLGRVIEIHKGADDKVRVVTLKTATGNCKRAINKLYKLPKGDY</sequence>
<evidence type="ECO:0000313" key="3">
    <source>
        <dbReference type="Proteomes" id="UP000053097"/>
    </source>
</evidence>
<dbReference type="PANTHER" id="PTHR47331">
    <property type="entry name" value="PHD-TYPE DOMAIN-CONTAINING PROTEIN"/>
    <property type="match status" value="1"/>
</dbReference>
<evidence type="ECO:0000313" key="2">
    <source>
        <dbReference type="EMBL" id="EZA62187.1"/>
    </source>
</evidence>
<feature type="domain" description="DUF5641" evidence="1">
    <location>
        <begin position="2"/>
        <end position="90"/>
    </location>
</feature>
<dbReference type="InterPro" id="IPR040676">
    <property type="entry name" value="DUF5641"/>
</dbReference>
<gene>
    <name evidence="2" type="ORF">X777_02812</name>
</gene>
<reference evidence="2 3" key="1">
    <citation type="journal article" date="2014" name="Curr. Biol.">
        <title>The genome of the clonal raider ant Cerapachys biroi.</title>
        <authorList>
            <person name="Oxley P.R."/>
            <person name="Ji L."/>
            <person name="Fetter-Pruneda I."/>
            <person name="McKenzie S.K."/>
            <person name="Li C."/>
            <person name="Hu H."/>
            <person name="Zhang G."/>
            <person name="Kronauer D.J."/>
        </authorList>
    </citation>
    <scope>NUCLEOTIDE SEQUENCE [LARGE SCALE GENOMIC DNA]</scope>
</reference>
<dbReference type="PANTHER" id="PTHR47331:SF5">
    <property type="entry name" value="RIBONUCLEASE H"/>
    <property type="match status" value="1"/>
</dbReference>
<dbReference type="OMA" id="QWILARV"/>
<dbReference type="AlphaFoldDB" id="A0A026X1P6"/>
<proteinExistence type="predicted"/>
<keyword evidence="3" id="KW-1185">Reference proteome</keyword>
<dbReference type="Pfam" id="PF18701">
    <property type="entry name" value="DUF5641"/>
    <property type="match status" value="1"/>
</dbReference>
<dbReference type="EMBL" id="KK107026">
    <property type="protein sequence ID" value="EZA62187.1"/>
    <property type="molecule type" value="Genomic_DNA"/>
</dbReference>
<organism evidence="2 3">
    <name type="scientific">Ooceraea biroi</name>
    <name type="common">Clonal raider ant</name>
    <name type="synonym">Cerapachys biroi</name>
    <dbReference type="NCBI Taxonomy" id="2015173"/>
    <lineage>
        <taxon>Eukaryota</taxon>
        <taxon>Metazoa</taxon>
        <taxon>Ecdysozoa</taxon>
        <taxon>Arthropoda</taxon>
        <taxon>Hexapoda</taxon>
        <taxon>Insecta</taxon>
        <taxon>Pterygota</taxon>
        <taxon>Neoptera</taxon>
        <taxon>Endopterygota</taxon>
        <taxon>Hymenoptera</taxon>
        <taxon>Apocrita</taxon>
        <taxon>Aculeata</taxon>
        <taxon>Formicoidea</taxon>
        <taxon>Formicidae</taxon>
        <taxon>Dorylinae</taxon>
        <taxon>Ooceraea</taxon>
    </lineage>
</organism>